<name>A0A9N9HHZ2_9GLOM</name>
<feature type="non-terminal residue" evidence="2">
    <location>
        <position position="1"/>
    </location>
</feature>
<evidence type="ECO:0000313" key="2">
    <source>
        <dbReference type="EMBL" id="CAG8677091.1"/>
    </source>
</evidence>
<evidence type="ECO:0000313" key="3">
    <source>
        <dbReference type="Proteomes" id="UP000789572"/>
    </source>
</evidence>
<keyword evidence="3" id="KW-1185">Reference proteome</keyword>
<dbReference type="EMBL" id="CAJVPJ010007693">
    <property type="protein sequence ID" value="CAG8677091.1"/>
    <property type="molecule type" value="Genomic_DNA"/>
</dbReference>
<feature type="region of interest" description="Disordered" evidence="1">
    <location>
        <begin position="112"/>
        <end position="135"/>
    </location>
</feature>
<accession>A0A9N9HHZ2</accession>
<gene>
    <name evidence="2" type="ORF">POCULU_LOCUS11292</name>
</gene>
<dbReference type="OrthoDB" id="2473688at2759"/>
<feature type="compositionally biased region" description="Basic and acidic residues" evidence="1">
    <location>
        <begin position="126"/>
        <end position="135"/>
    </location>
</feature>
<dbReference type="AlphaFoldDB" id="A0A9N9HHZ2"/>
<comment type="caution">
    <text evidence="2">The sequence shown here is derived from an EMBL/GenBank/DDBJ whole genome shotgun (WGS) entry which is preliminary data.</text>
</comment>
<feature type="non-terminal residue" evidence="2">
    <location>
        <position position="135"/>
    </location>
</feature>
<evidence type="ECO:0000256" key="1">
    <source>
        <dbReference type="SAM" id="MobiDB-lite"/>
    </source>
</evidence>
<proteinExistence type="predicted"/>
<dbReference type="Proteomes" id="UP000789572">
    <property type="component" value="Unassembled WGS sequence"/>
</dbReference>
<reference evidence="2" key="1">
    <citation type="submission" date="2021-06" db="EMBL/GenBank/DDBJ databases">
        <authorList>
            <person name="Kallberg Y."/>
            <person name="Tangrot J."/>
            <person name="Rosling A."/>
        </authorList>
    </citation>
    <scope>NUCLEOTIDE SEQUENCE</scope>
    <source>
        <strain evidence="2">IA702</strain>
    </source>
</reference>
<sequence length="135" mass="14840">WRAASSEAVLGKKDEGKVECWWETGRMNGSRSVVSSHGSQLPVSSILDGTEGAHGNQTAIVVSTNRRKYKKYHSKRRTAVVNASTCGAWKQIRWNDSALPSPPTFFHVSAGNECGQPHGRQSRANSRAEKVFVRS</sequence>
<organism evidence="2 3">
    <name type="scientific">Paraglomus occultum</name>
    <dbReference type="NCBI Taxonomy" id="144539"/>
    <lineage>
        <taxon>Eukaryota</taxon>
        <taxon>Fungi</taxon>
        <taxon>Fungi incertae sedis</taxon>
        <taxon>Mucoromycota</taxon>
        <taxon>Glomeromycotina</taxon>
        <taxon>Glomeromycetes</taxon>
        <taxon>Paraglomerales</taxon>
        <taxon>Paraglomeraceae</taxon>
        <taxon>Paraglomus</taxon>
    </lineage>
</organism>
<protein>
    <submittedName>
        <fullName evidence="2">193_t:CDS:1</fullName>
    </submittedName>
</protein>